<keyword evidence="2" id="KW-1185">Reference proteome</keyword>
<reference evidence="1" key="2">
    <citation type="submission" date="2022-01" db="EMBL/GenBank/DDBJ databases">
        <authorList>
            <person name="Yamashiro T."/>
            <person name="Shiraishi A."/>
            <person name="Satake H."/>
            <person name="Nakayama K."/>
        </authorList>
    </citation>
    <scope>NUCLEOTIDE SEQUENCE</scope>
</reference>
<name>A0ABQ4ZHU2_9ASTR</name>
<gene>
    <name evidence="1" type="ORF">Tco_0772023</name>
</gene>
<accession>A0ABQ4ZHU2</accession>
<dbReference type="Proteomes" id="UP001151760">
    <property type="component" value="Unassembled WGS sequence"/>
</dbReference>
<comment type="caution">
    <text evidence="1">The sequence shown here is derived from an EMBL/GenBank/DDBJ whole genome shotgun (WGS) entry which is preliminary data.</text>
</comment>
<reference evidence="1" key="1">
    <citation type="journal article" date="2022" name="Int. J. Mol. Sci.">
        <title>Draft Genome of Tanacetum Coccineum: Genomic Comparison of Closely Related Tanacetum-Family Plants.</title>
        <authorList>
            <person name="Yamashiro T."/>
            <person name="Shiraishi A."/>
            <person name="Nakayama K."/>
            <person name="Satake H."/>
        </authorList>
    </citation>
    <scope>NUCLEOTIDE SEQUENCE</scope>
</reference>
<dbReference type="EMBL" id="BQNB010011345">
    <property type="protein sequence ID" value="GJS89387.1"/>
    <property type="molecule type" value="Genomic_DNA"/>
</dbReference>
<sequence>MVIFSNGGSSVSDSTSEFSSAVIAMNSFKFCKDFFFRDGSLHGDAEFYYLHLEEFTILCEYGIHVMARFVGGWFKDFGNVSFWVFVLRYIWDENPEGRPVACHQVYRNLVVKSVDPLTVSDAFPFIRSQASVRINSHVERRRKALILRGGRKRDGEKESAMKAVLRSYPMVFLYIVPSLSSSSHVFASPVSDRGNIIRRTTSFFSISVFKHITDSEEFMNVFMRIGFGSSIKLVSLDKSQVVTFDSKFVSSFRNSDCRTQEGQSGKLWSVLAHMGSSSIG</sequence>
<evidence type="ECO:0000313" key="1">
    <source>
        <dbReference type="EMBL" id="GJS89387.1"/>
    </source>
</evidence>
<proteinExistence type="predicted"/>
<evidence type="ECO:0000313" key="2">
    <source>
        <dbReference type="Proteomes" id="UP001151760"/>
    </source>
</evidence>
<protein>
    <submittedName>
        <fullName evidence="1">Uncharacterized protein</fullName>
    </submittedName>
</protein>
<organism evidence="1 2">
    <name type="scientific">Tanacetum coccineum</name>
    <dbReference type="NCBI Taxonomy" id="301880"/>
    <lineage>
        <taxon>Eukaryota</taxon>
        <taxon>Viridiplantae</taxon>
        <taxon>Streptophyta</taxon>
        <taxon>Embryophyta</taxon>
        <taxon>Tracheophyta</taxon>
        <taxon>Spermatophyta</taxon>
        <taxon>Magnoliopsida</taxon>
        <taxon>eudicotyledons</taxon>
        <taxon>Gunneridae</taxon>
        <taxon>Pentapetalae</taxon>
        <taxon>asterids</taxon>
        <taxon>campanulids</taxon>
        <taxon>Asterales</taxon>
        <taxon>Asteraceae</taxon>
        <taxon>Asteroideae</taxon>
        <taxon>Anthemideae</taxon>
        <taxon>Anthemidinae</taxon>
        <taxon>Tanacetum</taxon>
    </lineage>
</organism>